<dbReference type="PANTHER" id="PTHR10954">
    <property type="entry name" value="RIBONUCLEASE H2 SUBUNIT A"/>
    <property type="match status" value="1"/>
</dbReference>
<accession>A0A158QRY8</accession>
<dbReference type="InterPro" id="IPR023160">
    <property type="entry name" value="RNase_HII_hlx-loop-hlx_cap_dom"/>
</dbReference>
<feature type="binding site" evidence="9">
    <location>
        <position position="179"/>
    </location>
    <ligand>
        <name>a divalent metal cation</name>
        <dbReference type="ChEBI" id="CHEBI:60240"/>
    </ligand>
</feature>
<dbReference type="Gene3D" id="3.30.420.10">
    <property type="entry name" value="Ribonuclease H-like superfamily/Ribonuclease H"/>
    <property type="match status" value="1"/>
</dbReference>
<dbReference type="GO" id="GO:0004523">
    <property type="term" value="F:RNA-DNA hybrid ribonuclease activity"/>
    <property type="evidence" value="ECO:0007669"/>
    <property type="project" value="UniProtKB-UniRule"/>
</dbReference>
<dbReference type="InterPro" id="IPR024567">
    <property type="entry name" value="RNase_HII/HIII_dom"/>
</dbReference>
<dbReference type="Gene3D" id="1.10.10.460">
    <property type="entry name" value="Ribonuclease hii. Domain 2"/>
    <property type="match status" value="1"/>
</dbReference>
<feature type="binding site" evidence="9">
    <location>
        <position position="70"/>
    </location>
    <ligand>
        <name>a divalent metal cation</name>
        <dbReference type="ChEBI" id="CHEBI:60240"/>
    </ligand>
</feature>
<evidence type="ECO:0000313" key="12">
    <source>
        <dbReference type="EMBL" id="VDD74007.1"/>
    </source>
</evidence>
<dbReference type="GO" id="GO:0032299">
    <property type="term" value="C:ribonuclease H2 complex"/>
    <property type="evidence" value="ECO:0007669"/>
    <property type="project" value="UniProtKB-ARBA"/>
</dbReference>
<dbReference type="InterPro" id="IPR036397">
    <property type="entry name" value="RNaseH_sf"/>
</dbReference>
<feature type="domain" description="RNase H type-2" evidence="11">
    <location>
        <begin position="64"/>
        <end position="327"/>
    </location>
</feature>
<dbReference type="InterPro" id="IPR001352">
    <property type="entry name" value="RNase_HII/HIII"/>
</dbReference>
<dbReference type="PROSITE" id="PS51975">
    <property type="entry name" value="RNASE_H_2"/>
    <property type="match status" value="1"/>
</dbReference>
<evidence type="ECO:0000256" key="4">
    <source>
        <dbReference type="ARBA" id="ARBA00022722"/>
    </source>
</evidence>
<dbReference type="SUPFAM" id="SSF53098">
    <property type="entry name" value="Ribonuclease H-like"/>
    <property type="match status" value="2"/>
</dbReference>
<comment type="catalytic activity">
    <reaction evidence="1 9 10">
        <text>Endonucleolytic cleavage to 5'-phosphomonoester.</text>
        <dbReference type="EC" id="3.1.26.4"/>
    </reaction>
</comment>
<dbReference type="EMBL" id="UXSR01000001">
    <property type="protein sequence ID" value="VDD74007.1"/>
    <property type="molecule type" value="Genomic_DNA"/>
</dbReference>
<organism evidence="12 13">
    <name type="scientific">Mesocestoides corti</name>
    <name type="common">Flatworm</name>
    <dbReference type="NCBI Taxonomy" id="53468"/>
    <lineage>
        <taxon>Eukaryota</taxon>
        <taxon>Metazoa</taxon>
        <taxon>Spiralia</taxon>
        <taxon>Lophotrochozoa</taxon>
        <taxon>Platyhelminthes</taxon>
        <taxon>Cestoda</taxon>
        <taxon>Eucestoda</taxon>
        <taxon>Cyclophyllidea</taxon>
        <taxon>Mesocestoididae</taxon>
        <taxon>Mesocestoides</taxon>
    </lineage>
</organism>
<keyword evidence="6 9" id="KW-0255">Endonuclease</keyword>
<dbReference type="GO" id="GO:0003723">
    <property type="term" value="F:RNA binding"/>
    <property type="evidence" value="ECO:0007669"/>
    <property type="project" value="UniProtKB-UniRule"/>
</dbReference>
<evidence type="ECO:0000256" key="2">
    <source>
        <dbReference type="ARBA" id="ARBA00001946"/>
    </source>
</evidence>
<dbReference type="CDD" id="cd07181">
    <property type="entry name" value="RNase_HII_eukaryota_like"/>
    <property type="match status" value="1"/>
</dbReference>
<keyword evidence="7 9" id="KW-0378">Hydrolase</keyword>
<dbReference type="OrthoDB" id="7462577at2759"/>
<proteinExistence type="inferred from homology"/>
<dbReference type="AlphaFoldDB" id="A0A158QRY8"/>
<comment type="similarity">
    <text evidence="3">Belongs to the RNase HII family. Eukaryotic subfamily.</text>
</comment>
<name>A0A158QRY8_MESCO</name>
<feature type="binding site" evidence="9">
    <location>
        <position position="71"/>
    </location>
    <ligand>
        <name>a divalent metal cation</name>
        <dbReference type="ChEBI" id="CHEBI:60240"/>
    </ligand>
</feature>
<dbReference type="InterPro" id="IPR012337">
    <property type="entry name" value="RNaseH-like_sf"/>
</dbReference>
<sequence length="387" mass="42839">MASNEVADVSEIEAEVVEIDAQEDELDESSVPYRAFLTECLAAGGNSRVESSIERLSEATRQSPCMLGIDEAGRGPVLGPMLYAGAIAPLDKHSALKAMGLMDSKQLTEERREDLLKQMLKESDWLAYTLHVISPMEITEEMLSRQDATSLNVISQNAAIGLIRSALDQCVNLKEVFVDTVGKAETYQAYLTSLFPNLKITVESKADATYPIVSAASIYAKEELLATPSDARISALVHFYDYLVVRRALTESRTSEVLEVTRDRLLARWPKEARGSVPPGTPIGSGYPGDPLTKQYLRMCMDPIFGFPPLVRSSWATAQSLLEERGVKAVWEDEPEADEVKGRRRKRQSDGSTSISSFFKVTPARIDHSKHRQPFFVNTGLFSVENL</sequence>
<dbReference type="FunFam" id="1.10.10.460:FF:000001">
    <property type="entry name" value="Ribonuclease"/>
    <property type="match status" value="1"/>
</dbReference>
<comment type="function">
    <text evidence="8">Catalytic subunit of RNase HII, an endonuclease that specifically degrades the RNA of RNA:DNA hybrids. Participates in DNA replication, possibly by mediating the removal of lagging-strand Okazaki fragment RNA primers during DNA replication. Mediates the excision of single ribonucleotides from DNA:RNA duplexes.</text>
</comment>
<evidence type="ECO:0000256" key="5">
    <source>
        <dbReference type="ARBA" id="ARBA00022723"/>
    </source>
</evidence>
<dbReference type="GO" id="GO:0043137">
    <property type="term" value="P:DNA replication, removal of RNA primer"/>
    <property type="evidence" value="ECO:0007669"/>
    <property type="project" value="TreeGrafter"/>
</dbReference>
<dbReference type="PANTHER" id="PTHR10954:SF7">
    <property type="entry name" value="RIBONUCLEASE H2 SUBUNIT A"/>
    <property type="match status" value="1"/>
</dbReference>
<evidence type="ECO:0000256" key="3">
    <source>
        <dbReference type="ARBA" id="ARBA00007058"/>
    </source>
</evidence>
<evidence type="ECO:0000256" key="9">
    <source>
        <dbReference type="PROSITE-ProRule" id="PRU01319"/>
    </source>
</evidence>
<reference evidence="12 13" key="1">
    <citation type="submission" date="2018-10" db="EMBL/GenBank/DDBJ databases">
        <authorList>
            <consortium name="Pathogen Informatics"/>
        </authorList>
    </citation>
    <scope>NUCLEOTIDE SEQUENCE [LARGE SCALE GENOMIC DNA]</scope>
</reference>
<keyword evidence="4 9" id="KW-0540">Nuclease</keyword>
<gene>
    <name evidence="12" type="ORF">MCOS_LOCUS10</name>
</gene>
<dbReference type="GO" id="GO:0006298">
    <property type="term" value="P:mismatch repair"/>
    <property type="evidence" value="ECO:0007669"/>
    <property type="project" value="TreeGrafter"/>
</dbReference>
<dbReference type="STRING" id="53468.A0A158QRY8"/>
<evidence type="ECO:0000259" key="11">
    <source>
        <dbReference type="PROSITE" id="PS51975"/>
    </source>
</evidence>
<comment type="cofactor">
    <cofactor evidence="2">
        <name>Mg(2+)</name>
        <dbReference type="ChEBI" id="CHEBI:18420"/>
    </cofactor>
</comment>
<evidence type="ECO:0000313" key="13">
    <source>
        <dbReference type="Proteomes" id="UP000267029"/>
    </source>
</evidence>
<protein>
    <recommendedName>
        <fullName evidence="10">Ribonuclease</fullName>
        <ecNumber evidence="10">3.1.26.4</ecNumber>
    </recommendedName>
</protein>
<dbReference type="EC" id="3.1.26.4" evidence="10"/>
<keyword evidence="13" id="KW-1185">Reference proteome</keyword>
<comment type="function">
    <text evidence="10">Endonuclease that specifically degrades the RNA of RNA-DNA hybrids.</text>
</comment>
<dbReference type="GO" id="GO:0046872">
    <property type="term" value="F:metal ion binding"/>
    <property type="evidence" value="ECO:0007669"/>
    <property type="project" value="UniProtKB-KW"/>
</dbReference>
<evidence type="ECO:0000256" key="1">
    <source>
        <dbReference type="ARBA" id="ARBA00000077"/>
    </source>
</evidence>
<evidence type="ECO:0000256" key="8">
    <source>
        <dbReference type="ARBA" id="ARBA00024981"/>
    </source>
</evidence>
<dbReference type="Pfam" id="PF01351">
    <property type="entry name" value="RNase_HII"/>
    <property type="match status" value="1"/>
</dbReference>
<comment type="cofactor">
    <cofactor evidence="9">
        <name>Mn(2+)</name>
        <dbReference type="ChEBI" id="CHEBI:29035"/>
    </cofactor>
    <cofactor evidence="9">
        <name>Mg(2+)</name>
        <dbReference type="ChEBI" id="CHEBI:18420"/>
    </cofactor>
    <text evidence="9">Manganese or magnesium. Binds 1 divalent metal ion per monomer in the absence of substrate. May bind a second metal ion after substrate binding.</text>
</comment>
<evidence type="ECO:0000256" key="10">
    <source>
        <dbReference type="RuleBase" id="RU003515"/>
    </source>
</evidence>
<dbReference type="FunFam" id="3.30.420.10:FF:000016">
    <property type="entry name" value="Ribonuclease"/>
    <property type="match status" value="1"/>
</dbReference>
<dbReference type="Proteomes" id="UP000267029">
    <property type="component" value="Unassembled WGS sequence"/>
</dbReference>
<evidence type="ECO:0000256" key="7">
    <source>
        <dbReference type="ARBA" id="ARBA00022801"/>
    </source>
</evidence>
<keyword evidence="5 9" id="KW-0479">Metal-binding</keyword>
<evidence type="ECO:0000256" key="6">
    <source>
        <dbReference type="ARBA" id="ARBA00022759"/>
    </source>
</evidence>